<comment type="caution">
    <text evidence="13">The sequence shown here is derived from an EMBL/GenBank/DDBJ whole genome shotgun (WGS) entry which is preliminary data.</text>
</comment>
<feature type="transmembrane region" description="Helical" evidence="11">
    <location>
        <begin position="309"/>
        <end position="326"/>
    </location>
</feature>
<name>A0A9X2Q871_9BACT</name>
<dbReference type="Proteomes" id="UP001155057">
    <property type="component" value="Unassembled WGS sequence"/>
</dbReference>
<dbReference type="Pfam" id="PF02163">
    <property type="entry name" value="Peptidase_M50"/>
    <property type="match status" value="1"/>
</dbReference>
<proteinExistence type="inferred from homology"/>
<evidence type="ECO:0000256" key="7">
    <source>
        <dbReference type="ARBA" id="ARBA00022946"/>
    </source>
</evidence>
<evidence type="ECO:0000256" key="1">
    <source>
        <dbReference type="ARBA" id="ARBA00001947"/>
    </source>
</evidence>
<feature type="transmembrane region" description="Helical" evidence="11">
    <location>
        <begin position="116"/>
        <end position="134"/>
    </location>
</feature>
<sequence>MEPNQSSGDARIEVNSDPDSASAAGAPQPTADRYWLHLLLFVLTLASTVYVGASWWANRLLHYEAHDQTISLFFLTLNQAWLVDGLRYAIPLVGFLTVHEFGHYFAARYHDVRTSLPYYIPFPFNGIGNFGAVISIRQRIPSTRSLFDIGVAGPLAGFVVALGALIYGFATLPPPEYLLDLPGHEALKAHIRQHGTFPDARPTSGNGMPVLVVGYTPLYWALSQVFANVPPMYEMYHYPVLFAGWLGLFFTALNLLPVGQLDGGHVLYALLGDAWHRRFAQAFVFVLLFSGGIGFMDGMQQSLQDVSPWLGRASWLILAAIYYGYLYKIFGGTDRRTWAGLVGLLSGVGAAMALGWTGLGWTGWLVWSLLIIFLVRVKHPPVLRPQRLTPGRRILGYLAIAIFILCFSLQPLSTV</sequence>
<evidence type="ECO:0000256" key="6">
    <source>
        <dbReference type="ARBA" id="ARBA00022801"/>
    </source>
</evidence>
<evidence type="ECO:0000256" key="3">
    <source>
        <dbReference type="ARBA" id="ARBA00007931"/>
    </source>
</evidence>
<feature type="transmembrane region" description="Helical" evidence="11">
    <location>
        <begin position="279"/>
        <end position="297"/>
    </location>
</feature>
<feature type="compositionally biased region" description="Low complexity" evidence="10">
    <location>
        <begin position="17"/>
        <end position="26"/>
    </location>
</feature>
<gene>
    <name evidence="13" type="ORF">GGP61_001985</name>
    <name evidence="14" type="ORF">GGP82_001595</name>
</gene>
<dbReference type="PANTHER" id="PTHR31412">
    <property type="entry name" value="ZINC METALLOPROTEASE EGY1"/>
    <property type="match status" value="1"/>
</dbReference>
<dbReference type="AlphaFoldDB" id="A0A9X2Q871"/>
<feature type="domain" description="Peptidase M50" evidence="12">
    <location>
        <begin position="89"/>
        <end position="280"/>
    </location>
</feature>
<feature type="transmembrane region" description="Helical" evidence="11">
    <location>
        <begin position="69"/>
        <end position="96"/>
    </location>
</feature>
<feature type="transmembrane region" description="Helical" evidence="11">
    <location>
        <begin position="34"/>
        <end position="57"/>
    </location>
</feature>
<evidence type="ECO:0000256" key="5">
    <source>
        <dbReference type="ARBA" id="ARBA00022692"/>
    </source>
</evidence>
<evidence type="ECO:0000259" key="12">
    <source>
        <dbReference type="Pfam" id="PF02163"/>
    </source>
</evidence>
<protein>
    <submittedName>
        <fullName evidence="13">Zn-dependent protease</fullName>
    </submittedName>
</protein>
<keyword evidence="6" id="KW-0378">Hydrolase</keyword>
<evidence type="ECO:0000256" key="2">
    <source>
        <dbReference type="ARBA" id="ARBA00004141"/>
    </source>
</evidence>
<dbReference type="GO" id="GO:0016020">
    <property type="term" value="C:membrane"/>
    <property type="evidence" value="ECO:0007669"/>
    <property type="project" value="UniProtKB-SubCell"/>
</dbReference>
<comment type="cofactor">
    <cofactor evidence="1">
        <name>Zn(2+)</name>
        <dbReference type="ChEBI" id="CHEBI:29105"/>
    </cofactor>
</comment>
<dbReference type="PANTHER" id="PTHR31412:SF0">
    <property type="entry name" value="ZINC METALLOPROTEASE EGY1, CHLOROPLASTIC-RELATED"/>
    <property type="match status" value="1"/>
</dbReference>
<dbReference type="EMBL" id="JANUAE010000006">
    <property type="protein sequence ID" value="MCS3710375.1"/>
    <property type="molecule type" value="Genomic_DNA"/>
</dbReference>
<keyword evidence="5 11" id="KW-0812">Transmembrane</keyword>
<dbReference type="CDD" id="cd06160">
    <property type="entry name" value="S2P-M50_like_2"/>
    <property type="match status" value="1"/>
</dbReference>
<comment type="subcellular location">
    <subcellularLocation>
        <location evidence="2">Membrane</location>
        <topology evidence="2">Multi-pass membrane protein</topology>
    </subcellularLocation>
</comment>
<feature type="region of interest" description="Disordered" evidence="10">
    <location>
        <begin position="1"/>
        <end position="26"/>
    </location>
</feature>
<keyword evidence="8 11" id="KW-1133">Transmembrane helix</keyword>
<feature type="transmembrane region" description="Helical" evidence="11">
    <location>
        <begin position="146"/>
        <end position="170"/>
    </location>
</feature>
<feature type="transmembrane region" description="Helical" evidence="11">
    <location>
        <begin position="236"/>
        <end position="258"/>
    </location>
</feature>
<accession>A0A9X2Q871</accession>
<keyword evidence="9 11" id="KW-0472">Membrane</keyword>
<reference evidence="13" key="1">
    <citation type="submission" date="2022-08" db="EMBL/GenBank/DDBJ databases">
        <title>Genomic Encyclopedia of Type Strains, Phase V (KMG-V): Genome sequencing to study the core and pangenomes of soil and plant-associated prokaryotes.</title>
        <authorList>
            <person name="Whitman W."/>
        </authorList>
    </citation>
    <scope>NUCLEOTIDE SEQUENCE</scope>
    <source>
        <strain evidence="14">SP2016B</strain>
        <strain evidence="13">SP3049</strain>
    </source>
</reference>
<organism evidence="13 15">
    <name type="scientific">Salinibacter ruber</name>
    <dbReference type="NCBI Taxonomy" id="146919"/>
    <lineage>
        <taxon>Bacteria</taxon>
        <taxon>Pseudomonadati</taxon>
        <taxon>Rhodothermota</taxon>
        <taxon>Rhodothermia</taxon>
        <taxon>Rhodothermales</taxon>
        <taxon>Salinibacteraceae</taxon>
        <taxon>Salinibacter</taxon>
    </lineage>
</organism>
<keyword evidence="4 13" id="KW-0645">Protease</keyword>
<evidence type="ECO:0000256" key="10">
    <source>
        <dbReference type="SAM" id="MobiDB-lite"/>
    </source>
</evidence>
<evidence type="ECO:0000256" key="11">
    <source>
        <dbReference type="SAM" id="Phobius"/>
    </source>
</evidence>
<dbReference type="EMBL" id="JANTYZ010000003">
    <property type="protein sequence ID" value="MCS3865046.1"/>
    <property type="molecule type" value="Genomic_DNA"/>
</dbReference>
<feature type="transmembrane region" description="Helical" evidence="11">
    <location>
        <begin position="394"/>
        <end position="412"/>
    </location>
</feature>
<comment type="similarity">
    <text evidence="3">Belongs to the peptidase M50B family.</text>
</comment>
<evidence type="ECO:0000313" key="14">
    <source>
        <dbReference type="EMBL" id="MCS3865046.1"/>
    </source>
</evidence>
<dbReference type="InterPro" id="IPR044838">
    <property type="entry name" value="EGY1-like"/>
</dbReference>
<evidence type="ECO:0000313" key="15">
    <source>
        <dbReference type="Proteomes" id="UP001155057"/>
    </source>
</evidence>
<dbReference type="GO" id="GO:0008233">
    <property type="term" value="F:peptidase activity"/>
    <property type="evidence" value="ECO:0007669"/>
    <property type="project" value="UniProtKB-KW"/>
</dbReference>
<keyword evidence="7" id="KW-0809">Transit peptide</keyword>
<dbReference type="Proteomes" id="UP001155034">
    <property type="component" value="Unassembled WGS sequence"/>
</dbReference>
<evidence type="ECO:0000256" key="8">
    <source>
        <dbReference type="ARBA" id="ARBA00022989"/>
    </source>
</evidence>
<evidence type="ECO:0000256" key="4">
    <source>
        <dbReference type="ARBA" id="ARBA00022670"/>
    </source>
</evidence>
<evidence type="ECO:0000256" key="9">
    <source>
        <dbReference type="ARBA" id="ARBA00023136"/>
    </source>
</evidence>
<dbReference type="InterPro" id="IPR008915">
    <property type="entry name" value="Peptidase_M50"/>
</dbReference>
<dbReference type="GO" id="GO:0006508">
    <property type="term" value="P:proteolysis"/>
    <property type="evidence" value="ECO:0007669"/>
    <property type="project" value="UniProtKB-KW"/>
</dbReference>
<dbReference type="RefSeq" id="WP_251931218.1">
    <property type="nucleotide sequence ID" value="NZ_CALTSM010000009.1"/>
</dbReference>
<evidence type="ECO:0000313" key="13">
    <source>
        <dbReference type="EMBL" id="MCS3710375.1"/>
    </source>
</evidence>